<gene>
    <name evidence="1" type="ORF">Llon_1145</name>
</gene>
<evidence type="ECO:0000313" key="2">
    <source>
        <dbReference type="Proteomes" id="UP000054997"/>
    </source>
</evidence>
<organism evidence="1 2">
    <name type="scientific">Legionella londiniensis</name>
    <dbReference type="NCBI Taxonomy" id="45068"/>
    <lineage>
        <taxon>Bacteria</taxon>
        <taxon>Pseudomonadati</taxon>
        <taxon>Pseudomonadota</taxon>
        <taxon>Gammaproteobacteria</taxon>
        <taxon>Legionellales</taxon>
        <taxon>Legionellaceae</taxon>
        <taxon>Legionella</taxon>
    </lineage>
</organism>
<evidence type="ECO:0000313" key="1">
    <source>
        <dbReference type="EMBL" id="KTD21047.1"/>
    </source>
</evidence>
<reference evidence="1 2" key="1">
    <citation type="submission" date="2015-11" db="EMBL/GenBank/DDBJ databases">
        <title>Genomic analysis of 38 Legionella species identifies large and diverse effector repertoires.</title>
        <authorList>
            <person name="Burstein D."/>
            <person name="Amaro F."/>
            <person name="Zusman T."/>
            <person name="Lifshitz Z."/>
            <person name="Cohen O."/>
            <person name="Gilbert J.A."/>
            <person name="Pupko T."/>
            <person name="Shuman H.A."/>
            <person name="Segal G."/>
        </authorList>
    </citation>
    <scope>NUCLEOTIDE SEQUENCE [LARGE SCALE GENOMIC DNA]</scope>
    <source>
        <strain evidence="1 2">ATCC 49505</strain>
    </source>
</reference>
<sequence length="56" mass="6608">MIFIACQRVTSTYFRPKLKMVARLRGHDRFFLSCTEIFYNKVLFITGVLGYVEITL</sequence>
<keyword evidence="2" id="KW-1185">Reference proteome</keyword>
<accession>A0A0W0VLR3</accession>
<dbReference type="PATRIC" id="fig|45068.5.peg.1232"/>
<dbReference type="EMBL" id="LNYK01000016">
    <property type="protein sequence ID" value="KTD21047.1"/>
    <property type="molecule type" value="Genomic_DNA"/>
</dbReference>
<name>A0A0W0VLR3_9GAMM</name>
<dbReference type="AlphaFoldDB" id="A0A0W0VLR3"/>
<dbReference type="Proteomes" id="UP000054997">
    <property type="component" value="Unassembled WGS sequence"/>
</dbReference>
<comment type="caution">
    <text evidence="1">The sequence shown here is derived from an EMBL/GenBank/DDBJ whole genome shotgun (WGS) entry which is preliminary data.</text>
</comment>
<proteinExistence type="predicted"/>
<protein>
    <submittedName>
        <fullName evidence="1">Uncharacterized protein</fullName>
    </submittedName>
</protein>